<dbReference type="InterPro" id="IPR000772">
    <property type="entry name" value="Ricin_B_lectin"/>
</dbReference>
<dbReference type="InterPro" id="IPR035992">
    <property type="entry name" value="Ricin_B-like_lectins"/>
</dbReference>
<feature type="region of interest" description="Disordered" evidence="1">
    <location>
        <begin position="157"/>
        <end position="179"/>
    </location>
</feature>
<gene>
    <name evidence="3" type="ORF">LshimejAT787_1201610</name>
</gene>
<evidence type="ECO:0000259" key="2">
    <source>
        <dbReference type="Pfam" id="PF14200"/>
    </source>
</evidence>
<protein>
    <submittedName>
        <fullName evidence="3">Ricin-type beta-trefoil</fullName>
    </submittedName>
</protein>
<dbReference type="Proteomes" id="UP001063166">
    <property type="component" value="Unassembled WGS sequence"/>
</dbReference>
<evidence type="ECO:0000256" key="1">
    <source>
        <dbReference type="SAM" id="MobiDB-lite"/>
    </source>
</evidence>
<name>A0A9P3PTR9_LYOSH</name>
<dbReference type="EMBL" id="BRPK01000012">
    <property type="protein sequence ID" value="GLB42712.1"/>
    <property type="molecule type" value="Genomic_DNA"/>
</dbReference>
<feature type="domain" description="Ricin B lectin" evidence="2">
    <location>
        <begin position="14"/>
        <end position="85"/>
    </location>
</feature>
<dbReference type="OrthoDB" id="3228793at2759"/>
<organism evidence="3 4">
    <name type="scientific">Lyophyllum shimeji</name>
    <name type="common">Hon-shimeji</name>
    <name type="synonym">Tricholoma shimeji</name>
    <dbReference type="NCBI Taxonomy" id="47721"/>
    <lineage>
        <taxon>Eukaryota</taxon>
        <taxon>Fungi</taxon>
        <taxon>Dikarya</taxon>
        <taxon>Basidiomycota</taxon>
        <taxon>Agaricomycotina</taxon>
        <taxon>Agaricomycetes</taxon>
        <taxon>Agaricomycetidae</taxon>
        <taxon>Agaricales</taxon>
        <taxon>Tricholomatineae</taxon>
        <taxon>Lyophyllaceae</taxon>
        <taxon>Lyophyllum</taxon>
    </lineage>
</organism>
<reference evidence="3" key="1">
    <citation type="submission" date="2022-07" db="EMBL/GenBank/DDBJ databases">
        <title>The genome of Lyophyllum shimeji provides insight into the initial evolution of ectomycorrhizal fungal genome.</title>
        <authorList>
            <person name="Kobayashi Y."/>
            <person name="Shibata T."/>
            <person name="Hirakawa H."/>
            <person name="Shigenobu S."/>
            <person name="Nishiyama T."/>
            <person name="Yamada A."/>
            <person name="Hasebe M."/>
            <person name="Kawaguchi M."/>
        </authorList>
    </citation>
    <scope>NUCLEOTIDE SEQUENCE</scope>
    <source>
        <strain evidence="3">AT787</strain>
    </source>
</reference>
<dbReference type="Gene3D" id="2.80.10.50">
    <property type="match status" value="1"/>
</dbReference>
<keyword evidence="4" id="KW-1185">Reference proteome</keyword>
<dbReference type="Pfam" id="PF14200">
    <property type="entry name" value="RicinB_lectin_2"/>
    <property type="match status" value="1"/>
</dbReference>
<proteinExistence type="predicted"/>
<accession>A0A9P3PTR9</accession>
<dbReference type="AlphaFoldDB" id="A0A9P3PTR9"/>
<evidence type="ECO:0000313" key="4">
    <source>
        <dbReference type="Proteomes" id="UP001063166"/>
    </source>
</evidence>
<dbReference type="SUPFAM" id="SSF50370">
    <property type="entry name" value="Ricin B-like lectins"/>
    <property type="match status" value="1"/>
</dbReference>
<dbReference type="CDD" id="cd23422">
    <property type="entry name" value="beta-trefoil_Ricin_MPL_CNL"/>
    <property type="match status" value="1"/>
</dbReference>
<evidence type="ECO:0000313" key="3">
    <source>
        <dbReference type="EMBL" id="GLB42712.1"/>
    </source>
</evidence>
<comment type="caution">
    <text evidence="3">The sequence shown here is derived from an EMBL/GenBank/DDBJ whole genome shotgun (WGS) entry which is preliminary data.</text>
</comment>
<sequence length="217" mass="24018">MMLATGQDDDHKLQPGIYQIFNFVSDTAIDLSGGDRKSIIGFPAHDGANQKWELSLLGKGYSIRSLYTGGYLTIEDGICNGTPIVASPYPVSWALEVDDLELGTWRIVWPGTRFLFDLAGKGDSKPCTPIQLWERHPFEHCRRWRFVLQQVPTLGPAIDPRSPENVPHGHRSPVSSQTETGVKFEESKLQGNGQTIITTTTTTTTTTVTKVEKINCS</sequence>